<dbReference type="GeneID" id="113146604"/>
<sequence>MREVAAAPAGEKEGTSSQLHTERPSTEAGSLITPNGSSNSKPPQSASQTGEACLSDGACSRKPSTEADSAANAARLTKLHSEMASAQQQGAAAATAAFAASSPEADEAAFADAVSLISRLGEICSSREMTLSFDDVLLLRVALELLSCCSCSNSSNSQNLLSSGVSEGSSDLWLQDLPGVGAAAASFFRCVVLQPHVALPLPPQHSHESEAGERNDSDQKQQQQQEQKQQQQQEQKQQQQQEQKQQQQQQKQLSQETADTLPRHVGPFVWIRRRAAKRSGSAAGTHRKGTLTGAATSVALTAPRAKI</sequence>
<dbReference type="OrthoDB" id="348912at2759"/>
<name>A0A6P6RT21_9EIME</name>
<protein>
    <submittedName>
        <fullName evidence="3">AF4/FMR2 family member 4-like</fullName>
    </submittedName>
</protein>
<dbReference type="Proteomes" id="UP000515125">
    <property type="component" value="Unplaced"/>
</dbReference>
<evidence type="ECO:0000313" key="3">
    <source>
        <dbReference type="RefSeq" id="XP_026190250.1"/>
    </source>
</evidence>
<keyword evidence="2" id="KW-1185">Reference proteome</keyword>
<organism evidence="2 3">
    <name type="scientific">Cyclospora cayetanensis</name>
    <dbReference type="NCBI Taxonomy" id="88456"/>
    <lineage>
        <taxon>Eukaryota</taxon>
        <taxon>Sar</taxon>
        <taxon>Alveolata</taxon>
        <taxon>Apicomplexa</taxon>
        <taxon>Conoidasida</taxon>
        <taxon>Coccidia</taxon>
        <taxon>Eucoccidiorida</taxon>
        <taxon>Eimeriorina</taxon>
        <taxon>Eimeriidae</taxon>
        <taxon>Cyclospora</taxon>
    </lineage>
</organism>
<feature type="compositionally biased region" description="Low complexity" evidence="1">
    <location>
        <begin position="220"/>
        <end position="252"/>
    </location>
</feature>
<proteinExistence type="predicted"/>
<evidence type="ECO:0000313" key="2">
    <source>
        <dbReference type="Proteomes" id="UP000515125"/>
    </source>
</evidence>
<feature type="region of interest" description="Disordered" evidence="1">
    <location>
        <begin position="201"/>
        <end position="307"/>
    </location>
</feature>
<reference evidence="3" key="1">
    <citation type="submission" date="2025-08" db="UniProtKB">
        <authorList>
            <consortium name="RefSeq"/>
        </authorList>
    </citation>
    <scope>IDENTIFICATION</scope>
</reference>
<gene>
    <name evidence="3" type="primary">LOC113146604</name>
</gene>
<accession>A0A6P6RT21</accession>
<feature type="compositionally biased region" description="Polar residues" evidence="1">
    <location>
        <begin position="32"/>
        <end position="50"/>
    </location>
</feature>
<feature type="compositionally biased region" description="Basic and acidic residues" evidence="1">
    <location>
        <begin position="10"/>
        <end position="25"/>
    </location>
</feature>
<evidence type="ECO:0000256" key="1">
    <source>
        <dbReference type="SAM" id="MobiDB-lite"/>
    </source>
</evidence>
<dbReference type="AlphaFoldDB" id="A0A6P6RT21"/>
<feature type="compositionally biased region" description="Basic and acidic residues" evidence="1">
    <location>
        <begin position="205"/>
        <end position="219"/>
    </location>
</feature>
<dbReference type="RefSeq" id="XP_026190250.1">
    <property type="nucleotide sequence ID" value="XM_026334465.1"/>
</dbReference>
<feature type="region of interest" description="Disordered" evidence="1">
    <location>
        <begin position="1"/>
        <end position="66"/>
    </location>
</feature>